<evidence type="ECO:0000256" key="3">
    <source>
        <dbReference type="ARBA" id="ARBA00022692"/>
    </source>
</evidence>
<dbReference type="Gene3D" id="1.10.287.70">
    <property type="match status" value="1"/>
</dbReference>
<dbReference type="GO" id="GO:0005216">
    <property type="term" value="F:monoatomic ion channel activity"/>
    <property type="evidence" value="ECO:0007669"/>
    <property type="project" value="InterPro"/>
</dbReference>
<keyword evidence="4" id="KW-0677">Repeat</keyword>
<organism evidence="12 13">
    <name type="scientific">Cylicocyclus nassatus</name>
    <name type="common">Nematode worm</name>
    <dbReference type="NCBI Taxonomy" id="53992"/>
    <lineage>
        <taxon>Eukaryota</taxon>
        <taxon>Metazoa</taxon>
        <taxon>Ecdysozoa</taxon>
        <taxon>Nematoda</taxon>
        <taxon>Chromadorea</taxon>
        <taxon>Rhabditida</taxon>
        <taxon>Rhabditina</taxon>
        <taxon>Rhabditomorpha</taxon>
        <taxon>Strongyloidea</taxon>
        <taxon>Strongylidae</taxon>
        <taxon>Cylicocyclus</taxon>
    </lineage>
</organism>
<keyword evidence="7" id="KW-0406">Ion transport</keyword>
<dbReference type="Proteomes" id="UP001176961">
    <property type="component" value="Unassembled WGS sequence"/>
</dbReference>
<feature type="transmembrane region" description="Helical" evidence="10">
    <location>
        <begin position="154"/>
        <end position="176"/>
    </location>
</feature>
<evidence type="ECO:0000256" key="4">
    <source>
        <dbReference type="ARBA" id="ARBA00022737"/>
    </source>
</evidence>
<protein>
    <recommendedName>
        <fullName evidence="11">Ion transport domain-containing protein</fullName>
    </recommendedName>
</protein>
<evidence type="ECO:0000256" key="7">
    <source>
        <dbReference type="ARBA" id="ARBA00023065"/>
    </source>
</evidence>
<dbReference type="PANTHER" id="PTHR47143">
    <property type="entry name" value="TRANSIENT RECEPTOR POTENTIAL CATION CHANNEL PROTEIN PAINLESS"/>
    <property type="match status" value="1"/>
</dbReference>
<accession>A0AA36M9F7</accession>
<gene>
    <name evidence="12" type="ORF">CYNAS_LOCUS14446</name>
</gene>
<evidence type="ECO:0000256" key="2">
    <source>
        <dbReference type="ARBA" id="ARBA00022448"/>
    </source>
</evidence>
<evidence type="ECO:0000259" key="11">
    <source>
        <dbReference type="Pfam" id="PF00520"/>
    </source>
</evidence>
<feature type="transmembrane region" description="Helical" evidence="10">
    <location>
        <begin position="116"/>
        <end position="134"/>
    </location>
</feature>
<name>A0AA36M9F7_CYLNA</name>
<keyword evidence="5 10" id="KW-1133">Transmembrane helix</keyword>
<keyword evidence="3 10" id="KW-0812">Transmembrane</keyword>
<comment type="caution">
    <text evidence="12">The sequence shown here is derived from an EMBL/GenBank/DDBJ whole genome shotgun (WGS) entry which is preliminary data.</text>
</comment>
<keyword evidence="8 10" id="KW-0472">Membrane</keyword>
<keyword evidence="6" id="KW-0040">ANK repeat</keyword>
<dbReference type="PANTHER" id="PTHR47143:SF3">
    <property type="entry name" value="PWWP DOMAIN-CONTAINING PROTEIN"/>
    <property type="match status" value="1"/>
</dbReference>
<evidence type="ECO:0000256" key="8">
    <source>
        <dbReference type="ARBA" id="ARBA00023136"/>
    </source>
</evidence>
<evidence type="ECO:0000256" key="10">
    <source>
        <dbReference type="SAM" id="Phobius"/>
    </source>
</evidence>
<keyword evidence="13" id="KW-1185">Reference proteome</keyword>
<dbReference type="GO" id="GO:1902495">
    <property type="term" value="C:transmembrane transporter complex"/>
    <property type="evidence" value="ECO:0007669"/>
    <property type="project" value="TreeGrafter"/>
</dbReference>
<comment type="subcellular location">
    <subcellularLocation>
        <location evidence="1">Membrane</location>
        <topology evidence="1">Multi-pass membrane protein</topology>
    </subcellularLocation>
</comment>
<evidence type="ECO:0000256" key="9">
    <source>
        <dbReference type="ARBA" id="ARBA00023303"/>
    </source>
</evidence>
<dbReference type="InterPro" id="IPR005821">
    <property type="entry name" value="Ion_trans_dom"/>
</dbReference>
<evidence type="ECO:0000313" key="12">
    <source>
        <dbReference type="EMBL" id="CAJ0602463.1"/>
    </source>
</evidence>
<evidence type="ECO:0000256" key="5">
    <source>
        <dbReference type="ARBA" id="ARBA00022989"/>
    </source>
</evidence>
<feature type="domain" description="Ion transport" evidence="11">
    <location>
        <begin position="54"/>
        <end position="257"/>
    </location>
</feature>
<feature type="transmembrane region" description="Helical" evidence="10">
    <location>
        <begin position="226"/>
        <end position="247"/>
    </location>
</feature>
<dbReference type="AlphaFoldDB" id="A0AA36M9F7"/>
<sequence length="374" mass="43671">MVLFTLFITYTPAPFNVYDADKDIMVDFSAYLYAKNATCEEVKLVRKNWLIEIKWAVIGLAIAQLLKELFQMFTRRLRYISLDNAIECFVYSSAIIVVSDISPCSEKTGLRMNWQWYLAAVCAFLSWMNLLLLIRKLPRFGIYVVMFFDILRTFSRFFIIFVLFVVAFSIAFFVIMQNRPEFSTVSSAVLKTTVMMIGELEFTAIFHGDMHVHPERLFGPELAYPLFSFFCVIMTILLMNLLVGLAVDDIKSVQDKAELKRLSMQVDLVLQVEASMPYIRKLTTRSHYSTQSGLVSWWKKLSTRFGFNYTEKEEDLDTVDKNLSLEPMFEQLHQLQKNIDNLYERQVRTEAMVRKVLEHNKIDYEEVDSDKSAR</sequence>
<evidence type="ECO:0000256" key="1">
    <source>
        <dbReference type="ARBA" id="ARBA00004141"/>
    </source>
</evidence>
<keyword evidence="9" id="KW-0407">Ion channel</keyword>
<reference evidence="12" key="1">
    <citation type="submission" date="2023-07" db="EMBL/GenBank/DDBJ databases">
        <authorList>
            <consortium name="CYATHOMIX"/>
        </authorList>
    </citation>
    <scope>NUCLEOTIDE SEQUENCE</scope>
    <source>
        <strain evidence="12">N/A</strain>
    </source>
</reference>
<evidence type="ECO:0000256" key="6">
    <source>
        <dbReference type="ARBA" id="ARBA00023043"/>
    </source>
</evidence>
<dbReference type="InterPro" id="IPR052076">
    <property type="entry name" value="TRP_cation_channel"/>
</dbReference>
<evidence type="ECO:0000313" key="13">
    <source>
        <dbReference type="Proteomes" id="UP001176961"/>
    </source>
</evidence>
<dbReference type="EMBL" id="CATQJL010000305">
    <property type="protein sequence ID" value="CAJ0602463.1"/>
    <property type="molecule type" value="Genomic_DNA"/>
</dbReference>
<keyword evidence="2" id="KW-0813">Transport</keyword>
<proteinExistence type="predicted"/>
<dbReference type="Pfam" id="PF00520">
    <property type="entry name" value="Ion_trans"/>
    <property type="match status" value="1"/>
</dbReference>